<evidence type="ECO:0000313" key="3">
    <source>
        <dbReference type="EMBL" id="MVO98349.1"/>
    </source>
</evidence>
<organism evidence="3 4">
    <name type="scientific">Paenibacillus lutrae</name>
    <dbReference type="NCBI Taxonomy" id="2078573"/>
    <lineage>
        <taxon>Bacteria</taxon>
        <taxon>Bacillati</taxon>
        <taxon>Bacillota</taxon>
        <taxon>Bacilli</taxon>
        <taxon>Bacillales</taxon>
        <taxon>Paenibacillaceae</taxon>
        <taxon>Paenibacillus</taxon>
    </lineage>
</organism>
<dbReference type="EMBL" id="RHLK01000001">
    <property type="protein sequence ID" value="MVO98349.1"/>
    <property type="molecule type" value="Genomic_DNA"/>
</dbReference>
<dbReference type="SUPFAM" id="SSF46785">
    <property type="entry name" value="Winged helix' DNA-binding domain"/>
    <property type="match status" value="1"/>
</dbReference>
<dbReference type="Pfam" id="PF01047">
    <property type="entry name" value="MarR"/>
    <property type="match status" value="1"/>
</dbReference>
<evidence type="ECO:0000256" key="1">
    <source>
        <dbReference type="ARBA" id="ARBA00023125"/>
    </source>
</evidence>
<dbReference type="PANTHER" id="PTHR33164">
    <property type="entry name" value="TRANSCRIPTIONAL REGULATOR, MARR FAMILY"/>
    <property type="match status" value="1"/>
</dbReference>
<name>A0A7X3FEV5_9BACL</name>
<sequence>MSSDRQDQPTDLQENFTLRMRGLGSRTVLYQQNVAASLGLYNNDFLSVDILREKGPITAGELAKLTGLATGSVTTLIDRLEKNGFVRRENDPNDRRKVIIVPLYENKEEVTNTYHPLHAAMIKLASSYTDEELEFITQFLDKASAVLEEQIHHLSSSARGKAPS</sequence>
<dbReference type="InterPro" id="IPR011991">
    <property type="entry name" value="ArsR-like_HTH"/>
</dbReference>
<dbReference type="AlphaFoldDB" id="A0A7X3FEV5"/>
<proteinExistence type="predicted"/>
<keyword evidence="4" id="KW-1185">Reference proteome</keyword>
<dbReference type="GO" id="GO:0003700">
    <property type="term" value="F:DNA-binding transcription factor activity"/>
    <property type="evidence" value="ECO:0007669"/>
    <property type="project" value="InterPro"/>
</dbReference>
<dbReference type="GO" id="GO:0003677">
    <property type="term" value="F:DNA binding"/>
    <property type="evidence" value="ECO:0007669"/>
    <property type="project" value="UniProtKB-KW"/>
</dbReference>
<dbReference type="InterPro" id="IPR039422">
    <property type="entry name" value="MarR/SlyA-like"/>
</dbReference>
<protein>
    <submittedName>
        <fullName evidence="3">MarR family transcriptional regulator</fullName>
    </submittedName>
</protein>
<dbReference type="OrthoDB" id="162531at2"/>
<dbReference type="InterPro" id="IPR000835">
    <property type="entry name" value="HTH_MarR-typ"/>
</dbReference>
<dbReference type="InterPro" id="IPR036388">
    <property type="entry name" value="WH-like_DNA-bd_sf"/>
</dbReference>
<evidence type="ECO:0000313" key="4">
    <source>
        <dbReference type="Proteomes" id="UP000490800"/>
    </source>
</evidence>
<dbReference type="GO" id="GO:0006950">
    <property type="term" value="P:response to stress"/>
    <property type="evidence" value="ECO:0007669"/>
    <property type="project" value="TreeGrafter"/>
</dbReference>
<dbReference type="PROSITE" id="PS50995">
    <property type="entry name" value="HTH_MARR_2"/>
    <property type="match status" value="1"/>
</dbReference>
<dbReference type="PRINTS" id="PR00598">
    <property type="entry name" value="HTHMARR"/>
</dbReference>
<dbReference type="PANTHER" id="PTHR33164:SF106">
    <property type="entry name" value="TRANSCRIPTIONAL REGULATORY PROTEIN"/>
    <property type="match status" value="1"/>
</dbReference>
<dbReference type="SMART" id="SM00347">
    <property type="entry name" value="HTH_MARR"/>
    <property type="match status" value="1"/>
</dbReference>
<dbReference type="InterPro" id="IPR036390">
    <property type="entry name" value="WH_DNA-bd_sf"/>
</dbReference>
<reference evidence="3 4" key="1">
    <citation type="journal article" date="2019" name="Microorganisms">
        <title>Paenibacillus lutrae sp. nov., A Chitinolytic Species Isolated from A River Otter in Castril Natural Park, Granada, Spain.</title>
        <authorList>
            <person name="Rodriguez M."/>
            <person name="Reina J.C."/>
            <person name="Bejar V."/>
            <person name="Llamas I."/>
        </authorList>
    </citation>
    <scope>NUCLEOTIDE SEQUENCE [LARGE SCALE GENOMIC DNA]</scope>
    <source>
        <strain evidence="3 4">N10</strain>
    </source>
</reference>
<dbReference type="Proteomes" id="UP000490800">
    <property type="component" value="Unassembled WGS sequence"/>
</dbReference>
<evidence type="ECO:0000259" key="2">
    <source>
        <dbReference type="PROSITE" id="PS50995"/>
    </source>
</evidence>
<dbReference type="CDD" id="cd00090">
    <property type="entry name" value="HTH_ARSR"/>
    <property type="match status" value="1"/>
</dbReference>
<accession>A0A7X3FEV5</accession>
<dbReference type="Gene3D" id="1.10.10.10">
    <property type="entry name" value="Winged helix-like DNA-binding domain superfamily/Winged helix DNA-binding domain"/>
    <property type="match status" value="1"/>
</dbReference>
<feature type="domain" description="HTH marR-type" evidence="2">
    <location>
        <begin position="9"/>
        <end position="145"/>
    </location>
</feature>
<gene>
    <name evidence="3" type="ORF">EDM21_02150</name>
</gene>
<keyword evidence="1" id="KW-0238">DNA-binding</keyword>
<comment type="caution">
    <text evidence="3">The sequence shown here is derived from an EMBL/GenBank/DDBJ whole genome shotgun (WGS) entry which is preliminary data.</text>
</comment>